<feature type="domain" description="C2H2-type" evidence="14">
    <location>
        <begin position="185"/>
        <end position="212"/>
    </location>
</feature>
<proteinExistence type="inferred from homology"/>
<keyword evidence="16" id="KW-1185">Reference proteome</keyword>
<dbReference type="GO" id="GO:0008270">
    <property type="term" value="F:zinc ion binding"/>
    <property type="evidence" value="ECO:0007669"/>
    <property type="project" value="UniProtKB-KW"/>
</dbReference>
<keyword evidence="10" id="KW-0539">Nucleus</keyword>
<feature type="domain" description="C2H2-type" evidence="14">
    <location>
        <begin position="364"/>
        <end position="392"/>
    </location>
</feature>
<dbReference type="SMART" id="SM00355">
    <property type="entry name" value="ZnF_C2H2"/>
    <property type="match status" value="8"/>
</dbReference>
<evidence type="ECO:0000256" key="6">
    <source>
        <dbReference type="ARBA" id="ARBA00022833"/>
    </source>
</evidence>
<feature type="region of interest" description="Disordered" evidence="12">
    <location>
        <begin position="474"/>
        <end position="495"/>
    </location>
</feature>
<evidence type="ECO:0000256" key="7">
    <source>
        <dbReference type="ARBA" id="ARBA00023015"/>
    </source>
</evidence>
<dbReference type="GO" id="GO:0000981">
    <property type="term" value="F:DNA-binding transcription factor activity, RNA polymerase II-specific"/>
    <property type="evidence" value="ECO:0007669"/>
    <property type="project" value="TreeGrafter"/>
</dbReference>
<dbReference type="AlphaFoldDB" id="A0AAD8AE74"/>
<protein>
    <submittedName>
        <fullName evidence="15">Uncharacterized protein</fullName>
    </submittedName>
</protein>
<reference evidence="15" key="2">
    <citation type="submission" date="2023-05" db="EMBL/GenBank/DDBJ databases">
        <authorList>
            <person name="Fouks B."/>
        </authorList>
    </citation>
    <scope>NUCLEOTIDE SEQUENCE</scope>
    <source>
        <strain evidence="15">Stay&amp;Tobe</strain>
        <tissue evidence="15">Testes</tissue>
    </source>
</reference>
<evidence type="ECO:0000256" key="1">
    <source>
        <dbReference type="ARBA" id="ARBA00004123"/>
    </source>
</evidence>
<feature type="domain" description="RING-type" evidence="13">
    <location>
        <begin position="4"/>
        <end position="42"/>
    </location>
</feature>
<evidence type="ECO:0000256" key="5">
    <source>
        <dbReference type="ARBA" id="ARBA00022771"/>
    </source>
</evidence>
<evidence type="ECO:0000256" key="10">
    <source>
        <dbReference type="ARBA" id="ARBA00023242"/>
    </source>
</evidence>
<dbReference type="PROSITE" id="PS50089">
    <property type="entry name" value="ZF_RING_2"/>
    <property type="match status" value="1"/>
</dbReference>
<dbReference type="FunFam" id="3.30.160.60:FF:000446">
    <property type="entry name" value="Zinc finger protein"/>
    <property type="match status" value="1"/>
</dbReference>
<feature type="region of interest" description="Disordered" evidence="12">
    <location>
        <begin position="412"/>
        <end position="458"/>
    </location>
</feature>
<evidence type="ECO:0000313" key="15">
    <source>
        <dbReference type="EMBL" id="KAJ9597513.1"/>
    </source>
</evidence>
<dbReference type="InterPro" id="IPR001841">
    <property type="entry name" value="Znf_RING"/>
</dbReference>
<dbReference type="Pfam" id="PF00096">
    <property type="entry name" value="zf-C2H2"/>
    <property type="match status" value="6"/>
</dbReference>
<keyword evidence="8" id="KW-0238">DNA-binding</keyword>
<dbReference type="FunFam" id="3.30.160.60:FF:000065">
    <property type="entry name" value="B-cell CLL/lymphoma 6, member B"/>
    <property type="match status" value="1"/>
</dbReference>
<evidence type="ECO:0000256" key="8">
    <source>
        <dbReference type="ARBA" id="ARBA00023125"/>
    </source>
</evidence>
<dbReference type="InterPro" id="IPR036236">
    <property type="entry name" value="Znf_C2H2_sf"/>
</dbReference>
<dbReference type="EMBL" id="JASPKZ010001603">
    <property type="protein sequence ID" value="KAJ9597513.1"/>
    <property type="molecule type" value="Genomic_DNA"/>
</dbReference>
<keyword evidence="9" id="KW-0804">Transcription</keyword>
<keyword evidence="7" id="KW-0805">Transcription regulation</keyword>
<evidence type="ECO:0000256" key="4">
    <source>
        <dbReference type="ARBA" id="ARBA00022737"/>
    </source>
</evidence>
<dbReference type="PROSITE" id="PS50157">
    <property type="entry name" value="ZINC_FINGER_C2H2_2"/>
    <property type="match status" value="7"/>
</dbReference>
<keyword evidence="6" id="KW-0862">Zinc</keyword>
<feature type="domain" description="C2H2-type" evidence="14">
    <location>
        <begin position="213"/>
        <end position="240"/>
    </location>
</feature>
<feature type="domain" description="C2H2-type" evidence="14">
    <location>
        <begin position="269"/>
        <end position="296"/>
    </location>
</feature>
<dbReference type="PROSITE" id="PS00028">
    <property type="entry name" value="ZINC_FINGER_C2H2_1"/>
    <property type="match status" value="6"/>
</dbReference>
<sequence>METCPQCQIAISSPVARLVQDDCGHKKCRLCLLKEEDGCQMCATNKVKKHNNENESYTEKDVKTSLDCKSIQEEFKADNVEEKDNQTDNQENVYSPSVIVQNDDKLKTEDNINNNNEDGHSISGSEEEIPEGKDERKRKPLQIPSHITITPGNPTTYTCTICVKTFKNRQHVWYHNFCATEDKPFKCEYCDKGYVTRTHYETHVRSHTGARPFVCGVCEKGFKQKDKLNRHMRIHTGEKPHVCQTCGKSFPLSNSLKIHSRTHTGEKPYLCTQCGRRFSDGMNLRKHLLVHTGERNFTCENCGKRFIDKCSLNYHRKSHSNVRPFWCPNCLRKFFTMKELKRHLHKRSIYFYLFYFIFADERPFSCSICNLTFGRKDNLERHMKNTHPETRMPNYVQFNKDNQQQEIVVNTVNGEPPNSESGKTVTVQEEPSHSNQKEETAQTSQQQETSCIKSVPRAKNKEKVKHYVELHVPPDLLKKPPESTEENTTSNTLNKCHKTKNLNKSIPVNDINTNYRDISELASDLRTTTTVQNFNNIGTSTIQNFNSTGTLNSVQDLSISNYNNSSNLVSFKQMLVPVDSTSSFPGASLFQQIPNPVQQKSQQVPVINSPITPSYSLMDYETPRTTETTNNYSNIMYNDSAIGNLSLNYPIMYDRDLQTTDYSMMNYISRPTYGKEKIIIEGTNCVPTITKASNVFPSVSRSNVEQVTVSNVFPSVSRSNVEQVTVSNVFPSVSRSNVEQVTVSNVFPSVSRSNVEQVTVSDIFPNVSRSNVEQATISNVFPSVSRSNVEQVTVSNIFPNVSRSNVEQATFPSVSRSNVEQVTVSNIFPNVSRSNVEQATISNVFPSVSRSNVEQVTVPNTTSQRLYSCKKTGKLLATDIDIPYIPPRTMQSDLHWRKRTIELSQQEDEMNAQIELDWKRY</sequence>
<dbReference type="PANTHER" id="PTHR23235">
    <property type="entry name" value="KRUEPPEL-LIKE TRANSCRIPTION FACTOR"/>
    <property type="match status" value="1"/>
</dbReference>
<organism evidence="15 16">
    <name type="scientific">Diploptera punctata</name>
    <name type="common">Pacific beetle cockroach</name>
    <dbReference type="NCBI Taxonomy" id="6984"/>
    <lineage>
        <taxon>Eukaryota</taxon>
        <taxon>Metazoa</taxon>
        <taxon>Ecdysozoa</taxon>
        <taxon>Arthropoda</taxon>
        <taxon>Hexapoda</taxon>
        <taxon>Insecta</taxon>
        <taxon>Pterygota</taxon>
        <taxon>Neoptera</taxon>
        <taxon>Polyneoptera</taxon>
        <taxon>Dictyoptera</taxon>
        <taxon>Blattodea</taxon>
        <taxon>Blaberoidea</taxon>
        <taxon>Blaberidae</taxon>
        <taxon>Diplopterinae</taxon>
        <taxon>Diploptera</taxon>
    </lineage>
</organism>
<comment type="subcellular location">
    <subcellularLocation>
        <location evidence="1">Nucleus</location>
    </subcellularLocation>
</comment>
<evidence type="ECO:0000256" key="2">
    <source>
        <dbReference type="ARBA" id="ARBA00006991"/>
    </source>
</evidence>
<name>A0AAD8AE74_DIPPU</name>
<dbReference type="SUPFAM" id="SSF57667">
    <property type="entry name" value="beta-beta-alpha zinc fingers"/>
    <property type="match status" value="5"/>
</dbReference>
<dbReference type="FunFam" id="3.30.160.60:FF:000862">
    <property type="entry name" value="zinc finger protein 697"/>
    <property type="match status" value="1"/>
</dbReference>
<evidence type="ECO:0000259" key="14">
    <source>
        <dbReference type="PROSITE" id="PS50157"/>
    </source>
</evidence>
<feature type="compositionally biased region" description="Basic and acidic residues" evidence="12">
    <location>
        <begin position="430"/>
        <end position="440"/>
    </location>
</feature>
<keyword evidence="5 11" id="KW-0863">Zinc-finger</keyword>
<comment type="similarity">
    <text evidence="2">Belongs to the krueppel C2H2-type zinc-finger protein family.</text>
</comment>
<evidence type="ECO:0000259" key="13">
    <source>
        <dbReference type="PROSITE" id="PS50089"/>
    </source>
</evidence>
<keyword evidence="4" id="KW-0677">Repeat</keyword>
<feature type="compositionally biased region" description="Polar residues" evidence="12">
    <location>
        <begin position="412"/>
        <end position="429"/>
    </location>
</feature>
<dbReference type="PANTHER" id="PTHR23235:SF178">
    <property type="entry name" value="C2H2-TYPE DOMAIN-CONTAINING PROTEIN-RELATED"/>
    <property type="match status" value="1"/>
</dbReference>
<evidence type="ECO:0000313" key="16">
    <source>
        <dbReference type="Proteomes" id="UP001233999"/>
    </source>
</evidence>
<gene>
    <name evidence="15" type="ORF">L9F63_011638</name>
</gene>
<dbReference type="Proteomes" id="UP001233999">
    <property type="component" value="Unassembled WGS sequence"/>
</dbReference>
<feature type="domain" description="C2H2-type" evidence="14">
    <location>
        <begin position="241"/>
        <end position="268"/>
    </location>
</feature>
<feature type="region of interest" description="Disordered" evidence="12">
    <location>
        <begin position="101"/>
        <end position="149"/>
    </location>
</feature>
<comment type="caution">
    <text evidence="15">The sequence shown here is derived from an EMBL/GenBank/DDBJ whole genome shotgun (WGS) entry which is preliminary data.</text>
</comment>
<dbReference type="GO" id="GO:0005634">
    <property type="term" value="C:nucleus"/>
    <property type="evidence" value="ECO:0007669"/>
    <property type="project" value="UniProtKB-SubCell"/>
</dbReference>
<evidence type="ECO:0000256" key="9">
    <source>
        <dbReference type="ARBA" id="ARBA00023163"/>
    </source>
</evidence>
<dbReference type="InterPro" id="IPR013087">
    <property type="entry name" value="Znf_C2H2_type"/>
</dbReference>
<evidence type="ECO:0000256" key="12">
    <source>
        <dbReference type="SAM" id="MobiDB-lite"/>
    </source>
</evidence>
<feature type="domain" description="C2H2-type" evidence="14">
    <location>
        <begin position="157"/>
        <end position="184"/>
    </location>
</feature>
<dbReference type="GO" id="GO:0000978">
    <property type="term" value="F:RNA polymerase II cis-regulatory region sequence-specific DNA binding"/>
    <property type="evidence" value="ECO:0007669"/>
    <property type="project" value="TreeGrafter"/>
</dbReference>
<dbReference type="FunFam" id="3.30.160.60:FF:000624">
    <property type="entry name" value="zinc finger protein 697"/>
    <property type="match status" value="1"/>
</dbReference>
<keyword evidence="3" id="KW-0479">Metal-binding</keyword>
<evidence type="ECO:0000256" key="11">
    <source>
        <dbReference type="PROSITE-ProRule" id="PRU00042"/>
    </source>
</evidence>
<dbReference type="FunFam" id="3.30.160.60:FF:000145">
    <property type="entry name" value="Zinc finger protein 574"/>
    <property type="match status" value="1"/>
</dbReference>
<evidence type="ECO:0000256" key="3">
    <source>
        <dbReference type="ARBA" id="ARBA00022723"/>
    </source>
</evidence>
<feature type="domain" description="C2H2-type" evidence="14">
    <location>
        <begin position="297"/>
        <end position="324"/>
    </location>
</feature>
<reference evidence="15" key="1">
    <citation type="journal article" date="2023" name="IScience">
        <title>Live-bearing cockroach genome reveals convergent evolutionary mechanisms linked to viviparity in insects and beyond.</title>
        <authorList>
            <person name="Fouks B."/>
            <person name="Harrison M.C."/>
            <person name="Mikhailova A.A."/>
            <person name="Marchal E."/>
            <person name="English S."/>
            <person name="Carruthers M."/>
            <person name="Jennings E.C."/>
            <person name="Chiamaka E.L."/>
            <person name="Frigard R.A."/>
            <person name="Pippel M."/>
            <person name="Attardo G.M."/>
            <person name="Benoit J.B."/>
            <person name="Bornberg-Bauer E."/>
            <person name="Tobe S.S."/>
        </authorList>
    </citation>
    <scope>NUCLEOTIDE SEQUENCE</scope>
    <source>
        <strain evidence="15">Stay&amp;Tobe</strain>
    </source>
</reference>
<accession>A0AAD8AE74</accession>
<dbReference type="Gene3D" id="3.30.160.60">
    <property type="entry name" value="Classic Zinc Finger"/>
    <property type="match status" value="6"/>
</dbReference>